<dbReference type="GeneID" id="10361008"/>
<dbReference type="eggNOG" id="arCOG01048">
    <property type="taxonomic scope" value="Archaea"/>
</dbReference>
<dbReference type="KEGG" id="tuz:TUZN_1484"/>
<protein>
    <submittedName>
        <fullName evidence="1">Uncharacterized protein</fullName>
    </submittedName>
</protein>
<dbReference type="InterPro" id="IPR027417">
    <property type="entry name" value="P-loop_NTPase"/>
</dbReference>
<dbReference type="RefSeq" id="WP_013680290.1">
    <property type="nucleotide sequence ID" value="NC_015315.1"/>
</dbReference>
<reference evidence="1 2" key="1">
    <citation type="journal article" date="2011" name="J. Bacteriol.">
        <title>Complete genome sequence of the thermoacidophilic crenarchaeon Thermoproteus uzoniensis 768-20.</title>
        <authorList>
            <person name="Mardanov A.V."/>
            <person name="Gumerov V.M."/>
            <person name="Beletsky A.V."/>
            <person name="Prokofeva M.I."/>
            <person name="Bonch-Osmolovskaya E.A."/>
            <person name="Ravin N.V."/>
            <person name="Skryabin K.G."/>
        </authorList>
    </citation>
    <scope>NUCLEOTIDE SEQUENCE [LARGE SCALE GENOMIC DNA]</scope>
    <source>
        <strain evidence="1 2">768-20</strain>
    </source>
</reference>
<dbReference type="OrthoDB" id="30702at2157"/>
<evidence type="ECO:0000313" key="1">
    <source>
        <dbReference type="EMBL" id="AEA12955.1"/>
    </source>
</evidence>
<evidence type="ECO:0000313" key="2">
    <source>
        <dbReference type="Proteomes" id="UP000008138"/>
    </source>
</evidence>
<dbReference type="STRING" id="999630.TUZN_1484"/>
<reference key="2">
    <citation type="submission" date="2011-03" db="EMBL/GenBank/DDBJ databases">
        <title>Complete genome sequence of the thermoacidophilic crenarchaeon Thermoproteus uzoniensis 768-20.</title>
        <authorList>
            <person name="Mardanov A.V."/>
            <person name="Gumerov V.M."/>
            <person name="Beletsky A.V."/>
            <person name="Prokofeva M.I."/>
            <person name="Bonch-Osmolovskaya E.A."/>
            <person name="Ravin N.V."/>
            <person name="Skryabin K.G."/>
        </authorList>
    </citation>
    <scope>NUCLEOTIDE SEQUENCE</scope>
    <source>
        <strain>768-20</strain>
    </source>
</reference>
<dbReference type="Gene3D" id="3.40.50.300">
    <property type="entry name" value="P-loop containing nucleotide triphosphate hydrolases"/>
    <property type="match status" value="1"/>
</dbReference>
<keyword evidence="2" id="KW-1185">Reference proteome</keyword>
<dbReference type="AlphaFoldDB" id="F2L228"/>
<proteinExistence type="predicted"/>
<dbReference type="HOGENOM" id="CLU_699463_0_0_2"/>
<organism evidence="1 2">
    <name type="scientific">Thermoproteus uzoniensis (strain 768-20)</name>
    <dbReference type="NCBI Taxonomy" id="999630"/>
    <lineage>
        <taxon>Archaea</taxon>
        <taxon>Thermoproteota</taxon>
        <taxon>Thermoprotei</taxon>
        <taxon>Thermoproteales</taxon>
        <taxon>Thermoproteaceae</taxon>
        <taxon>Thermoproteus</taxon>
    </lineage>
</organism>
<gene>
    <name evidence="1" type="ordered locus">TUZN_1484</name>
</gene>
<dbReference type="Proteomes" id="UP000008138">
    <property type="component" value="Chromosome"/>
</dbReference>
<name>F2L228_THEU7</name>
<dbReference type="EMBL" id="CP002590">
    <property type="protein sequence ID" value="AEA12955.1"/>
    <property type="molecule type" value="Genomic_DNA"/>
</dbReference>
<sequence>MRALFLGPTGVNMREAVAAVAKYFYKSRGLPEELEDREARKALAVYFLEDFLRARVDWVAFLSSDDYRWQEEEWRSAFGRMLRRIHDEAAENIVVGMNLPFFNRSRFFPAFDLSPFRELRPDIVITLIEEEHVMWRRVQMREESGRRTGAEFRLKDIVAWRNTTILLADIISRELGVDNHVVAVKHPASTFYRLLFERGALKVYLSFPITAVRDRKEARAEIDGFRRRMHGRFAAFDPLMVDERALRTALASSKGDVVEVRAEDVWNVPAGIEPACRDEAGLYPIRIPRDQVEEVLRDLDNIIRYKDYRYIQQSDAVAAYRPFMGRTLSRGMFAEINYALNTAHKRVFIYWPKEDWEPGMESPFDPSLGVIEQDLDKLVADLEAYEGELKTLRS</sequence>
<accession>F2L228</accession>